<dbReference type="SUPFAM" id="SSF81383">
    <property type="entry name" value="F-box domain"/>
    <property type="match status" value="1"/>
</dbReference>
<gene>
    <name evidence="2" type="ORF">F5878DRAFT_612585</name>
</gene>
<dbReference type="Proteomes" id="UP001163846">
    <property type="component" value="Unassembled WGS sequence"/>
</dbReference>
<evidence type="ECO:0000313" key="3">
    <source>
        <dbReference type="Proteomes" id="UP001163846"/>
    </source>
</evidence>
<dbReference type="AlphaFoldDB" id="A0AA38PCZ1"/>
<dbReference type="EMBL" id="MU806071">
    <property type="protein sequence ID" value="KAJ3840619.1"/>
    <property type="molecule type" value="Genomic_DNA"/>
</dbReference>
<dbReference type="InterPro" id="IPR001810">
    <property type="entry name" value="F-box_dom"/>
</dbReference>
<feature type="domain" description="F-box" evidence="1">
    <location>
        <begin position="1"/>
        <end position="46"/>
    </location>
</feature>
<comment type="caution">
    <text evidence="2">The sequence shown here is derived from an EMBL/GenBank/DDBJ whole genome shotgun (WGS) entry which is preliminary data.</text>
</comment>
<organism evidence="2 3">
    <name type="scientific">Lentinula raphanica</name>
    <dbReference type="NCBI Taxonomy" id="153919"/>
    <lineage>
        <taxon>Eukaryota</taxon>
        <taxon>Fungi</taxon>
        <taxon>Dikarya</taxon>
        <taxon>Basidiomycota</taxon>
        <taxon>Agaricomycotina</taxon>
        <taxon>Agaricomycetes</taxon>
        <taxon>Agaricomycetidae</taxon>
        <taxon>Agaricales</taxon>
        <taxon>Marasmiineae</taxon>
        <taxon>Omphalotaceae</taxon>
        <taxon>Lentinula</taxon>
    </lineage>
</organism>
<protein>
    <recommendedName>
        <fullName evidence="1">F-box domain-containing protein</fullName>
    </recommendedName>
</protein>
<dbReference type="Pfam" id="PF00646">
    <property type="entry name" value="F-box"/>
    <property type="match status" value="1"/>
</dbReference>
<name>A0AA38PCZ1_9AGAR</name>
<accession>A0AA38PCZ1</accession>
<reference evidence="2" key="1">
    <citation type="submission" date="2022-08" db="EMBL/GenBank/DDBJ databases">
        <authorList>
            <consortium name="DOE Joint Genome Institute"/>
            <person name="Min B."/>
            <person name="Riley R."/>
            <person name="Sierra-Patev S."/>
            <person name="Naranjo-Ortiz M."/>
            <person name="Looney B."/>
            <person name="Konkel Z."/>
            <person name="Slot J.C."/>
            <person name="Sakamoto Y."/>
            <person name="Steenwyk J.L."/>
            <person name="Rokas A."/>
            <person name="Carro J."/>
            <person name="Camarero S."/>
            <person name="Ferreira P."/>
            <person name="Molpeceres G."/>
            <person name="Ruiz-Duenas F.J."/>
            <person name="Serrano A."/>
            <person name="Henrissat B."/>
            <person name="Drula E."/>
            <person name="Hughes K.W."/>
            <person name="Mata J.L."/>
            <person name="Ishikawa N.K."/>
            <person name="Vargas-Isla R."/>
            <person name="Ushijima S."/>
            <person name="Smith C.A."/>
            <person name="Ahrendt S."/>
            <person name="Andreopoulos W."/>
            <person name="He G."/>
            <person name="Labutti K."/>
            <person name="Lipzen A."/>
            <person name="Ng V."/>
            <person name="Sandor L."/>
            <person name="Barry K."/>
            <person name="Martinez A.T."/>
            <person name="Xiao Y."/>
            <person name="Gibbons J.G."/>
            <person name="Terashima K."/>
            <person name="Hibbett D.S."/>
            <person name="Grigoriev I.V."/>
        </authorList>
    </citation>
    <scope>NUCLEOTIDE SEQUENCE</scope>
    <source>
        <strain evidence="2">TFB9207</strain>
    </source>
</reference>
<dbReference type="SMART" id="SM00256">
    <property type="entry name" value="FBOX"/>
    <property type="match status" value="1"/>
</dbReference>
<dbReference type="Gene3D" id="1.20.1280.50">
    <property type="match status" value="1"/>
</dbReference>
<evidence type="ECO:0000313" key="2">
    <source>
        <dbReference type="EMBL" id="KAJ3840619.1"/>
    </source>
</evidence>
<keyword evidence="3" id="KW-1185">Reference proteome</keyword>
<sequence length="439" mass="49665">MRLMDLPDDMLLNVLNFLDLPQILLLRKICKRSRALTFEHAVWVNAYRHSGYFLPPGNTDNRTVEEIERALVHAHRLQTVWSDLSSLRKRPPQPVAFIKPNIRFLKLHRGRYVVMGTTTSLSLYDLHAEKELFQHQTTTKPLWLHFQHDTTLGKDGLFIPFARHLRNSSATPHFQLCICKLDSLDNPIFEDIAGARIYHDCVAGAGQEFFVASQKSGGTLLLHVPSQRVYMIDAGTSLPNRLTNVIFIPGHVLLIFIDYVNMMEGKLFELYPLPDPASMGPDLRMVPTHRGLLSMHFSEASLFSTGVSVAGDAYIWLVVLAGLQLWALRITLQPDGNMAFHKPVYDIYRFDEHIMARAFDLRFTTNGTQGRGISRFANPKLSWLKYDVRGGPDGDVSIVRTIIDSDVLPPFTLYDFDGFEGLLCGLSGADDNEITNLVM</sequence>
<dbReference type="InterPro" id="IPR036047">
    <property type="entry name" value="F-box-like_dom_sf"/>
</dbReference>
<evidence type="ECO:0000259" key="1">
    <source>
        <dbReference type="PROSITE" id="PS50181"/>
    </source>
</evidence>
<proteinExistence type="predicted"/>
<dbReference type="PROSITE" id="PS50181">
    <property type="entry name" value="FBOX"/>
    <property type="match status" value="1"/>
</dbReference>